<evidence type="ECO:0000256" key="2">
    <source>
        <dbReference type="ARBA" id="ARBA00011838"/>
    </source>
</evidence>
<evidence type="ECO:0000256" key="5">
    <source>
        <dbReference type="ARBA" id="ARBA00035492"/>
    </source>
</evidence>
<dbReference type="PIRSF" id="PIRSF002211">
    <property type="entry name" value="Ribosomal_L30_bac-type"/>
    <property type="match status" value="1"/>
</dbReference>
<dbReference type="Gene3D" id="3.30.1390.20">
    <property type="entry name" value="Ribosomal protein L30, ferredoxin-like fold domain"/>
    <property type="match status" value="1"/>
</dbReference>
<dbReference type="NCBIfam" id="TIGR01308">
    <property type="entry name" value="rpmD_bact"/>
    <property type="match status" value="1"/>
</dbReference>
<dbReference type="HAMAP" id="MF_01371_B">
    <property type="entry name" value="Ribosomal_uL30_B"/>
    <property type="match status" value="1"/>
</dbReference>
<dbReference type="EMBL" id="FWZU01000002">
    <property type="protein sequence ID" value="SMF08281.1"/>
    <property type="molecule type" value="Genomic_DNA"/>
</dbReference>
<evidence type="ECO:0000259" key="6">
    <source>
        <dbReference type="Pfam" id="PF00327"/>
    </source>
</evidence>
<evidence type="ECO:0000256" key="4">
    <source>
        <dbReference type="ARBA" id="ARBA00023274"/>
    </source>
</evidence>
<feature type="domain" description="Large ribosomal subunit protein uL30-like ferredoxin-like fold" evidence="6">
    <location>
        <begin position="2"/>
        <end position="52"/>
    </location>
</feature>
<comment type="subunit">
    <text evidence="2">Part of the 50S ribosomal subunit.</text>
</comment>
<gene>
    <name evidence="7" type="ORF">SAMN06295933_1618</name>
</gene>
<dbReference type="STRING" id="1519643.SAMN06295933_1618"/>
<dbReference type="Pfam" id="PF00327">
    <property type="entry name" value="Ribosomal_L30"/>
    <property type="match status" value="1"/>
</dbReference>
<keyword evidence="8" id="KW-1185">Reference proteome</keyword>
<accession>A0A1X7D3R3</accession>
<keyword evidence="4" id="KW-0687">Ribonucleoprotein</keyword>
<dbReference type="InterPro" id="IPR005996">
    <property type="entry name" value="Ribosomal_uL30_bac-type"/>
</dbReference>
<dbReference type="CDD" id="cd01658">
    <property type="entry name" value="Ribosomal_L30"/>
    <property type="match status" value="1"/>
</dbReference>
<dbReference type="RefSeq" id="WP_085100901.1">
    <property type="nucleotide sequence ID" value="NZ_FWZU01000002.1"/>
</dbReference>
<organism evidence="7 8">
    <name type="scientific">Desulfovibrio gilichinskyi</name>
    <dbReference type="NCBI Taxonomy" id="1519643"/>
    <lineage>
        <taxon>Bacteria</taxon>
        <taxon>Pseudomonadati</taxon>
        <taxon>Thermodesulfobacteriota</taxon>
        <taxon>Desulfovibrionia</taxon>
        <taxon>Desulfovibrionales</taxon>
        <taxon>Desulfovibrionaceae</taxon>
        <taxon>Desulfovibrio</taxon>
    </lineage>
</organism>
<dbReference type="SUPFAM" id="SSF55129">
    <property type="entry name" value="Ribosomal protein L30p/L7e"/>
    <property type="match status" value="1"/>
</dbReference>
<proteinExistence type="inferred from homology"/>
<protein>
    <recommendedName>
        <fullName evidence="5">50S ribosomal protein L30</fullName>
    </recommendedName>
</protein>
<dbReference type="GO" id="GO:0003735">
    <property type="term" value="F:structural constituent of ribosome"/>
    <property type="evidence" value="ECO:0007669"/>
    <property type="project" value="InterPro"/>
</dbReference>
<evidence type="ECO:0000256" key="1">
    <source>
        <dbReference type="ARBA" id="ARBA00007594"/>
    </source>
</evidence>
<dbReference type="Proteomes" id="UP000192906">
    <property type="component" value="Unassembled WGS sequence"/>
</dbReference>
<dbReference type="GO" id="GO:0015934">
    <property type="term" value="C:large ribosomal subunit"/>
    <property type="evidence" value="ECO:0007669"/>
    <property type="project" value="InterPro"/>
</dbReference>
<reference evidence="8" key="1">
    <citation type="submission" date="2017-04" db="EMBL/GenBank/DDBJ databases">
        <authorList>
            <person name="Varghese N."/>
            <person name="Submissions S."/>
        </authorList>
    </citation>
    <scope>NUCLEOTIDE SEQUENCE [LARGE SCALE GENOMIC DNA]</scope>
    <source>
        <strain evidence="8">K3S</strain>
    </source>
</reference>
<name>A0A1X7D3R3_9BACT</name>
<evidence type="ECO:0000256" key="3">
    <source>
        <dbReference type="ARBA" id="ARBA00022980"/>
    </source>
</evidence>
<dbReference type="InterPro" id="IPR036919">
    <property type="entry name" value="Ribo_uL30_ferredoxin-like_sf"/>
</dbReference>
<dbReference type="AlphaFoldDB" id="A0A1X7D3R3"/>
<keyword evidence="3 7" id="KW-0689">Ribosomal protein</keyword>
<evidence type="ECO:0000313" key="7">
    <source>
        <dbReference type="EMBL" id="SMF08281.1"/>
    </source>
</evidence>
<dbReference type="OrthoDB" id="9812790at2"/>
<comment type="similarity">
    <text evidence="1">Belongs to the universal ribosomal protein uL30 family.</text>
</comment>
<sequence length="57" mass="6521">MVKVKLIRSKIGCNPNQRKTLVAMGLRKIRQERSFEDNLVIRGMISKVAHLVEVTKS</sequence>
<dbReference type="InterPro" id="IPR016082">
    <property type="entry name" value="Ribosomal_uL30_ferredoxin-like"/>
</dbReference>
<dbReference type="GO" id="GO:0006412">
    <property type="term" value="P:translation"/>
    <property type="evidence" value="ECO:0007669"/>
    <property type="project" value="InterPro"/>
</dbReference>
<evidence type="ECO:0000313" key="8">
    <source>
        <dbReference type="Proteomes" id="UP000192906"/>
    </source>
</evidence>